<feature type="domain" description="Transposase MuDR plant" evidence="1">
    <location>
        <begin position="53"/>
        <end position="119"/>
    </location>
</feature>
<dbReference type="OrthoDB" id="125347at2759"/>
<evidence type="ECO:0000313" key="2">
    <source>
        <dbReference type="Proteomes" id="UP001652660"/>
    </source>
</evidence>
<proteinExistence type="predicted"/>
<organism evidence="2 3">
    <name type="scientific">Coffea arabica</name>
    <name type="common">Arabian coffee</name>
    <dbReference type="NCBI Taxonomy" id="13443"/>
    <lineage>
        <taxon>Eukaryota</taxon>
        <taxon>Viridiplantae</taxon>
        <taxon>Streptophyta</taxon>
        <taxon>Embryophyta</taxon>
        <taxon>Tracheophyta</taxon>
        <taxon>Spermatophyta</taxon>
        <taxon>Magnoliopsida</taxon>
        <taxon>eudicotyledons</taxon>
        <taxon>Gunneridae</taxon>
        <taxon>Pentapetalae</taxon>
        <taxon>asterids</taxon>
        <taxon>lamiids</taxon>
        <taxon>Gentianales</taxon>
        <taxon>Rubiaceae</taxon>
        <taxon>Ixoroideae</taxon>
        <taxon>Gardenieae complex</taxon>
        <taxon>Bertiereae - Coffeeae clade</taxon>
        <taxon>Coffeeae</taxon>
        <taxon>Coffea</taxon>
    </lineage>
</organism>
<accession>A0A6P6T0X7</accession>
<dbReference type="InterPro" id="IPR004332">
    <property type="entry name" value="Transposase_MuDR"/>
</dbReference>
<dbReference type="Pfam" id="PF03108">
    <property type="entry name" value="DBD_Tnp_Mut"/>
    <property type="match status" value="1"/>
</dbReference>
<dbReference type="PANTHER" id="PTHR31973:SF187">
    <property type="entry name" value="MUTATOR TRANSPOSASE MUDRA PROTEIN"/>
    <property type="match status" value="1"/>
</dbReference>
<evidence type="ECO:0000313" key="3">
    <source>
        <dbReference type="RefSeq" id="XP_027071735.1"/>
    </source>
</evidence>
<dbReference type="PANTHER" id="PTHR31973">
    <property type="entry name" value="POLYPROTEIN, PUTATIVE-RELATED"/>
    <property type="match status" value="1"/>
</dbReference>
<sequence>MVLSEISSSDEDFQNFYDNETGEIVPDSESEQEIDPLKEVLRNKMWTYNPREDIEFKKGQLFTNVDAFRAALKDYVIQKEFPIKRLKNEKIRCTAICDVAGCTWRIHASPIADSVIFMIKTYTPEHTCVMDNKNRETTSDWMAKKLLAVMRTHPHLSKKDIEVEMLKYGVHPSIQQVYRAKQKAREEIESTHSESYSKLPKYDVLLRQHNPGSICKIHYDRSNLLVEPRFLRLFISFKGQKDGFLVGCRSFVRFDGCHLKGSFGGVLLTAVTLDANNSIFSIAFAIVNGLKFAYEQLLSFAIGRYCCRHIYSNFRSQFPGMLLTSFFWQAAKSYDAIGFNETMQRIKDMNIEAWRYLSKIPVSAWARHAFSIEMKCDHVTNNFTESFNAWIGDLRGQPILTLVEGLRKKFMKKLHKR</sequence>
<dbReference type="Proteomes" id="UP001652660">
    <property type="component" value="Chromosome 1e"/>
</dbReference>
<gene>
    <name evidence="3" type="primary">LOC113696529</name>
</gene>
<reference evidence="2" key="1">
    <citation type="journal article" date="2025" name="Foods">
        <title>Unveiling the Microbial Signatures of Arabica Coffee Cherries: Insights into Ripeness Specific Diversity, Functional Traits, and Implications for Quality and Safety.</title>
        <authorList>
            <consortium name="RefSeq"/>
            <person name="Tenea G.N."/>
            <person name="Cifuentes V."/>
            <person name="Reyes P."/>
            <person name="Cevallos-Vallejos M."/>
        </authorList>
    </citation>
    <scope>NUCLEOTIDE SEQUENCE [LARGE SCALE GENOMIC DNA]</scope>
</reference>
<keyword evidence="2" id="KW-1185">Reference proteome</keyword>
<evidence type="ECO:0000259" key="1">
    <source>
        <dbReference type="Pfam" id="PF03108"/>
    </source>
</evidence>
<dbReference type="AlphaFoldDB" id="A0A6P6T0X7"/>
<name>A0A6P6T0X7_COFAR</name>
<reference evidence="3" key="2">
    <citation type="submission" date="2025-08" db="UniProtKB">
        <authorList>
            <consortium name="RefSeq"/>
        </authorList>
    </citation>
    <scope>IDENTIFICATION</scope>
    <source>
        <tissue evidence="3">Leaves</tissue>
    </source>
</reference>
<protein>
    <recommendedName>
        <fullName evidence="1">Transposase MuDR plant domain-containing protein</fullName>
    </recommendedName>
</protein>
<dbReference type="GeneID" id="113696529"/>
<dbReference type="RefSeq" id="XP_027071735.1">
    <property type="nucleotide sequence ID" value="XM_027215934.1"/>
</dbReference>